<evidence type="ECO:0000313" key="5">
    <source>
        <dbReference type="Proteomes" id="UP001632038"/>
    </source>
</evidence>
<evidence type="ECO:0000259" key="3">
    <source>
        <dbReference type="Pfam" id="PF23403"/>
    </source>
</evidence>
<evidence type="ECO:0000313" key="4">
    <source>
        <dbReference type="EMBL" id="KAL3653230.1"/>
    </source>
</evidence>
<feature type="region of interest" description="Disordered" evidence="1">
    <location>
        <begin position="291"/>
        <end position="316"/>
    </location>
</feature>
<reference evidence="5" key="1">
    <citation type="journal article" date="2024" name="IScience">
        <title>Strigolactones Initiate the Formation of Haustorium-like Structures in Castilleja.</title>
        <authorList>
            <person name="Buerger M."/>
            <person name="Peterson D."/>
            <person name="Chory J."/>
        </authorList>
    </citation>
    <scope>NUCLEOTIDE SEQUENCE [LARGE SCALE GENOMIC DNA]</scope>
</reference>
<dbReference type="PANTHER" id="PTHR33836:SF7">
    <property type="entry name" value="LOW-TEMPERATURE-INDUCED PROTEIN"/>
    <property type="match status" value="1"/>
</dbReference>
<dbReference type="Pfam" id="PF23399">
    <property type="entry name" value="LTI65_PGEED"/>
    <property type="match status" value="1"/>
</dbReference>
<feature type="domain" description="LTI65/LTI78 PGEED repeat" evidence="2">
    <location>
        <begin position="233"/>
        <end position="263"/>
    </location>
</feature>
<accession>A0ABD3EJC4</accession>
<sequence>MAQLERTRRSTDSSKTSPTFEQLLKVDETYWSPHTTSPAPGMSHGHGHGHGHGHEECLSPNNNKKSVLSMVKERAKKLKHTLSGRKNVHETDLTDDSTSNISSADHNNLDDDDYEYDDEPVDDPEYLGAPMYESEAAPDNLKENARQHPRAVPVVSENHRMPNITKPSEPETAFAAMSDATHKIASKFTGLTIAPSEAQQTAAANPGYEAKNIREKTGNLKAYTGCSSPQTYDKGVSVKEYFMNKLEPGEDERALSQAITEAISPRKVTNNTGVVEKVKDAVSFLWKEMPVSNSMGKPTSPSSGFSASTKPIPNASSVKPLYTATYNSSPQFSRSLNANEGLEEENHGKILQTN</sequence>
<dbReference type="InterPro" id="IPR057059">
    <property type="entry name" value="LTI65/LTI78_PGEED"/>
</dbReference>
<dbReference type="InterPro" id="IPR056605">
    <property type="entry name" value="LTI65_LTI78_N"/>
</dbReference>
<comment type="caution">
    <text evidence="4">The sequence shown here is derived from an EMBL/GenBank/DDBJ whole genome shotgun (WGS) entry which is preliminary data.</text>
</comment>
<dbReference type="EMBL" id="JAVIJP010000005">
    <property type="protein sequence ID" value="KAL3653230.1"/>
    <property type="molecule type" value="Genomic_DNA"/>
</dbReference>
<dbReference type="PANTHER" id="PTHR33836">
    <property type="entry name" value="LOW-TEMPERATURE-INDUCED 65 KDA PROTEIN-RELATED"/>
    <property type="match status" value="1"/>
</dbReference>
<dbReference type="InterPro" id="IPR037491">
    <property type="entry name" value="LTI78/LTI65"/>
</dbReference>
<proteinExistence type="predicted"/>
<dbReference type="Proteomes" id="UP001632038">
    <property type="component" value="Unassembled WGS sequence"/>
</dbReference>
<feature type="region of interest" description="Disordered" evidence="1">
    <location>
        <begin position="77"/>
        <end position="128"/>
    </location>
</feature>
<protein>
    <submittedName>
        <fullName evidence="4">Uncharacterized protein</fullName>
    </submittedName>
</protein>
<feature type="region of interest" description="Disordered" evidence="1">
    <location>
        <begin position="1"/>
        <end position="62"/>
    </location>
</feature>
<feature type="compositionally biased region" description="Acidic residues" evidence="1">
    <location>
        <begin position="110"/>
        <end position="125"/>
    </location>
</feature>
<dbReference type="AlphaFoldDB" id="A0ABD3EJC4"/>
<feature type="compositionally biased region" description="Basic and acidic residues" evidence="1">
    <location>
        <begin position="1"/>
        <end position="12"/>
    </location>
</feature>
<evidence type="ECO:0000256" key="1">
    <source>
        <dbReference type="SAM" id="MobiDB-lite"/>
    </source>
</evidence>
<organism evidence="4 5">
    <name type="scientific">Castilleja foliolosa</name>
    <dbReference type="NCBI Taxonomy" id="1961234"/>
    <lineage>
        <taxon>Eukaryota</taxon>
        <taxon>Viridiplantae</taxon>
        <taxon>Streptophyta</taxon>
        <taxon>Embryophyta</taxon>
        <taxon>Tracheophyta</taxon>
        <taxon>Spermatophyta</taxon>
        <taxon>Magnoliopsida</taxon>
        <taxon>eudicotyledons</taxon>
        <taxon>Gunneridae</taxon>
        <taxon>Pentapetalae</taxon>
        <taxon>asterids</taxon>
        <taxon>lamiids</taxon>
        <taxon>Lamiales</taxon>
        <taxon>Orobanchaceae</taxon>
        <taxon>Pedicularideae</taxon>
        <taxon>Castillejinae</taxon>
        <taxon>Castilleja</taxon>
    </lineage>
</organism>
<gene>
    <name evidence="4" type="ORF">CASFOL_002911</name>
</gene>
<dbReference type="Pfam" id="PF23403">
    <property type="entry name" value="LTI65_LTI78_N"/>
    <property type="match status" value="1"/>
</dbReference>
<feature type="region of interest" description="Disordered" evidence="1">
    <location>
        <begin position="329"/>
        <end position="354"/>
    </location>
</feature>
<feature type="domain" description="LTI65/LTI78 N-terminal" evidence="3">
    <location>
        <begin position="62"/>
        <end position="136"/>
    </location>
</feature>
<evidence type="ECO:0000259" key="2">
    <source>
        <dbReference type="Pfam" id="PF23399"/>
    </source>
</evidence>
<feature type="compositionally biased region" description="Polar residues" evidence="1">
    <location>
        <begin position="96"/>
        <end position="106"/>
    </location>
</feature>
<name>A0ABD3EJC4_9LAMI</name>
<keyword evidence="5" id="KW-1185">Reference proteome</keyword>
<feature type="compositionally biased region" description="Polar residues" evidence="1">
    <location>
        <begin position="329"/>
        <end position="338"/>
    </location>
</feature>